<comment type="caution">
    <text evidence="2">The sequence shown here is derived from an EMBL/GenBank/DDBJ whole genome shotgun (WGS) entry which is preliminary data.</text>
</comment>
<proteinExistence type="predicted"/>
<evidence type="ECO:0000313" key="3">
    <source>
        <dbReference type="Proteomes" id="UP000215914"/>
    </source>
</evidence>
<dbReference type="PROSITE" id="PS50821">
    <property type="entry name" value="PAZ"/>
    <property type="match status" value="1"/>
</dbReference>
<organism evidence="2 3">
    <name type="scientific">Helianthus annuus</name>
    <name type="common">Common sunflower</name>
    <dbReference type="NCBI Taxonomy" id="4232"/>
    <lineage>
        <taxon>Eukaryota</taxon>
        <taxon>Viridiplantae</taxon>
        <taxon>Streptophyta</taxon>
        <taxon>Embryophyta</taxon>
        <taxon>Tracheophyta</taxon>
        <taxon>Spermatophyta</taxon>
        <taxon>Magnoliopsida</taxon>
        <taxon>eudicotyledons</taxon>
        <taxon>Gunneridae</taxon>
        <taxon>Pentapetalae</taxon>
        <taxon>asterids</taxon>
        <taxon>campanulids</taxon>
        <taxon>Asterales</taxon>
        <taxon>Asteraceae</taxon>
        <taxon>Asteroideae</taxon>
        <taxon>Heliantheae alliance</taxon>
        <taxon>Heliantheae</taxon>
        <taxon>Helianthus</taxon>
    </lineage>
</organism>
<protein>
    <submittedName>
        <fullName evidence="2">Post-transcriptional gene silencing PAZ-Argonaute family</fullName>
    </submittedName>
</protein>
<name>A0A9K3HIX3_HELAN</name>
<evidence type="ECO:0000259" key="1">
    <source>
        <dbReference type="PROSITE" id="PS50821"/>
    </source>
</evidence>
<accession>A0A9K3HIX3</accession>
<reference evidence="2" key="2">
    <citation type="submission" date="2020-06" db="EMBL/GenBank/DDBJ databases">
        <title>Helianthus annuus Genome sequencing and assembly Release 2.</title>
        <authorList>
            <person name="Gouzy J."/>
            <person name="Langlade N."/>
            <person name="Munos S."/>
        </authorList>
    </citation>
    <scope>NUCLEOTIDE SEQUENCE</scope>
    <source>
        <tissue evidence="2">Leaves</tissue>
    </source>
</reference>
<dbReference type="GO" id="GO:0003723">
    <property type="term" value="F:RNA binding"/>
    <property type="evidence" value="ECO:0007669"/>
    <property type="project" value="InterPro"/>
</dbReference>
<keyword evidence="3" id="KW-1185">Reference proteome</keyword>
<gene>
    <name evidence="2" type="ORF">HanXRQr2_Chr12g0555681</name>
</gene>
<evidence type="ECO:0000313" key="2">
    <source>
        <dbReference type="EMBL" id="KAF5779127.1"/>
    </source>
</evidence>
<dbReference type="CDD" id="cd02846">
    <property type="entry name" value="PAZ_argonaute_like"/>
    <property type="match status" value="1"/>
</dbReference>
<dbReference type="Pfam" id="PF02170">
    <property type="entry name" value="PAZ"/>
    <property type="match status" value="1"/>
</dbReference>
<dbReference type="PANTHER" id="PTHR22891">
    <property type="entry name" value="EUKARYOTIC TRANSLATION INITIATION FACTOR 2C"/>
    <property type="match status" value="1"/>
</dbReference>
<dbReference type="EMBL" id="MNCJ02000327">
    <property type="protein sequence ID" value="KAF5779127.1"/>
    <property type="molecule type" value="Genomic_DNA"/>
</dbReference>
<dbReference type="SUPFAM" id="SSF101690">
    <property type="entry name" value="PAZ domain"/>
    <property type="match status" value="1"/>
</dbReference>
<sequence length="107" mass="12388">MASAAIKKTSLKLDWFPFSSLYIKKTLRGGKVEVRHRGNVQRKYRISEVTSQPTRELMFPVDEERNMKSVVDYFREVYGFTIQHPHLHAHGGLQDCRGTKAHKGTEQ</sequence>
<reference evidence="2" key="1">
    <citation type="journal article" date="2017" name="Nature">
        <title>The sunflower genome provides insights into oil metabolism, flowering and Asterid evolution.</title>
        <authorList>
            <person name="Badouin H."/>
            <person name="Gouzy J."/>
            <person name="Grassa C.J."/>
            <person name="Murat F."/>
            <person name="Staton S.E."/>
            <person name="Cottret L."/>
            <person name="Lelandais-Briere C."/>
            <person name="Owens G.L."/>
            <person name="Carrere S."/>
            <person name="Mayjonade B."/>
            <person name="Legrand L."/>
            <person name="Gill N."/>
            <person name="Kane N.C."/>
            <person name="Bowers J.E."/>
            <person name="Hubner S."/>
            <person name="Bellec A."/>
            <person name="Berard A."/>
            <person name="Berges H."/>
            <person name="Blanchet N."/>
            <person name="Boniface M.C."/>
            <person name="Brunel D."/>
            <person name="Catrice O."/>
            <person name="Chaidir N."/>
            <person name="Claudel C."/>
            <person name="Donnadieu C."/>
            <person name="Faraut T."/>
            <person name="Fievet G."/>
            <person name="Helmstetter N."/>
            <person name="King M."/>
            <person name="Knapp S.J."/>
            <person name="Lai Z."/>
            <person name="Le Paslier M.C."/>
            <person name="Lippi Y."/>
            <person name="Lorenzon L."/>
            <person name="Mandel J.R."/>
            <person name="Marage G."/>
            <person name="Marchand G."/>
            <person name="Marquand E."/>
            <person name="Bret-Mestries E."/>
            <person name="Morien E."/>
            <person name="Nambeesan S."/>
            <person name="Nguyen T."/>
            <person name="Pegot-Espagnet P."/>
            <person name="Pouilly N."/>
            <person name="Raftis F."/>
            <person name="Sallet E."/>
            <person name="Schiex T."/>
            <person name="Thomas J."/>
            <person name="Vandecasteele C."/>
            <person name="Vares D."/>
            <person name="Vear F."/>
            <person name="Vautrin S."/>
            <person name="Crespi M."/>
            <person name="Mangin B."/>
            <person name="Burke J.M."/>
            <person name="Salse J."/>
            <person name="Munos S."/>
            <person name="Vincourt P."/>
            <person name="Rieseberg L.H."/>
            <person name="Langlade N.B."/>
        </authorList>
    </citation>
    <scope>NUCLEOTIDE SEQUENCE</scope>
    <source>
        <tissue evidence="2">Leaves</tissue>
    </source>
</reference>
<dbReference type="Proteomes" id="UP000215914">
    <property type="component" value="Unassembled WGS sequence"/>
</dbReference>
<dbReference type="AlphaFoldDB" id="A0A9K3HIX3"/>
<feature type="domain" description="PAZ" evidence="1">
    <location>
        <begin position="11"/>
        <end position="100"/>
    </location>
</feature>
<dbReference type="Gene3D" id="2.170.260.10">
    <property type="entry name" value="paz domain"/>
    <property type="match status" value="1"/>
</dbReference>
<dbReference type="InterPro" id="IPR003100">
    <property type="entry name" value="PAZ_dom"/>
</dbReference>
<dbReference type="Gramene" id="mRNA:HanXRQr2_Chr12g0555681">
    <property type="protein sequence ID" value="mRNA:HanXRQr2_Chr12g0555681"/>
    <property type="gene ID" value="HanXRQr2_Chr12g0555681"/>
</dbReference>
<dbReference type="InterPro" id="IPR036085">
    <property type="entry name" value="PAZ_dom_sf"/>
</dbReference>